<dbReference type="FunFam" id="2.40.50.140:FF:000024">
    <property type="entry name" value="Lysine--tRNA ligase"/>
    <property type="match status" value="1"/>
</dbReference>
<dbReference type="GO" id="GO:0006430">
    <property type="term" value="P:lysyl-tRNA aminoacylation"/>
    <property type="evidence" value="ECO:0007669"/>
    <property type="project" value="UniProtKB-UniRule"/>
</dbReference>
<evidence type="ECO:0000313" key="17">
    <source>
        <dbReference type="Proteomes" id="UP000199182"/>
    </source>
</evidence>
<comment type="similarity">
    <text evidence="2 13">Belongs to the class-II aminoacyl-tRNA synthetase family.</text>
</comment>
<dbReference type="NCBIfam" id="NF001756">
    <property type="entry name" value="PRK00484.1"/>
    <property type="match status" value="1"/>
</dbReference>
<keyword evidence="8 13" id="KW-0067">ATP-binding</keyword>
<evidence type="ECO:0000313" key="16">
    <source>
        <dbReference type="EMBL" id="SDN96563.1"/>
    </source>
</evidence>
<feature type="binding site" evidence="13">
    <location>
        <position position="416"/>
    </location>
    <ligand>
        <name>Mg(2+)</name>
        <dbReference type="ChEBI" id="CHEBI:18420"/>
        <label>1</label>
    </ligand>
</feature>
<dbReference type="Pfam" id="PF00152">
    <property type="entry name" value="tRNA-synt_2"/>
    <property type="match status" value="1"/>
</dbReference>
<dbReference type="InterPro" id="IPR004364">
    <property type="entry name" value="Aa-tRNA-synt_II"/>
</dbReference>
<evidence type="ECO:0000256" key="3">
    <source>
        <dbReference type="ARBA" id="ARBA00011738"/>
    </source>
</evidence>
<dbReference type="InterPro" id="IPR004365">
    <property type="entry name" value="NA-bd_OB_tRNA"/>
</dbReference>
<keyword evidence="6 13" id="KW-0479">Metal-binding</keyword>
<dbReference type="SUPFAM" id="SSF50249">
    <property type="entry name" value="Nucleic acid-binding proteins"/>
    <property type="match status" value="1"/>
</dbReference>
<evidence type="ECO:0000256" key="4">
    <source>
        <dbReference type="ARBA" id="ARBA00022490"/>
    </source>
</evidence>
<dbReference type="GO" id="GO:0000049">
    <property type="term" value="F:tRNA binding"/>
    <property type="evidence" value="ECO:0007669"/>
    <property type="project" value="TreeGrafter"/>
</dbReference>
<evidence type="ECO:0000256" key="2">
    <source>
        <dbReference type="ARBA" id="ARBA00008226"/>
    </source>
</evidence>
<dbReference type="Gene3D" id="3.30.930.10">
    <property type="entry name" value="Bira Bifunctional Protein, Domain 2"/>
    <property type="match status" value="1"/>
</dbReference>
<dbReference type="PANTHER" id="PTHR42918:SF15">
    <property type="entry name" value="LYSINE--TRNA LIGASE, CHLOROPLASTIC_MITOCHONDRIAL"/>
    <property type="match status" value="1"/>
</dbReference>
<evidence type="ECO:0000256" key="9">
    <source>
        <dbReference type="ARBA" id="ARBA00022842"/>
    </source>
</evidence>
<evidence type="ECO:0000256" key="10">
    <source>
        <dbReference type="ARBA" id="ARBA00022917"/>
    </source>
</evidence>
<keyword evidence="4 13" id="KW-0963">Cytoplasm</keyword>
<keyword evidence="11 13" id="KW-0030">Aminoacyl-tRNA synthetase</keyword>
<dbReference type="AlphaFoldDB" id="A0A1H0FPG8"/>
<organism evidence="16 17">
    <name type="scientific">Acetanaerobacterium elongatum</name>
    <dbReference type="NCBI Taxonomy" id="258515"/>
    <lineage>
        <taxon>Bacteria</taxon>
        <taxon>Bacillati</taxon>
        <taxon>Bacillota</taxon>
        <taxon>Clostridia</taxon>
        <taxon>Eubacteriales</taxon>
        <taxon>Oscillospiraceae</taxon>
        <taxon>Acetanaerobacterium</taxon>
    </lineage>
</organism>
<feature type="domain" description="Aminoacyl-transfer RNA synthetases class-II family profile" evidence="15">
    <location>
        <begin position="182"/>
        <end position="497"/>
    </location>
</feature>
<comment type="subunit">
    <text evidence="3 13">Homodimer.</text>
</comment>
<dbReference type="STRING" id="258515.SAMN05192585_1429"/>
<dbReference type="CDD" id="cd04322">
    <property type="entry name" value="LysRS_N"/>
    <property type="match status" value="1"/>
</dbReference>
<dbReference type="Proteomes" id="UP000199182">
    <property type="component" value="Unassembled WGS sequence"/>
</dbReference>
<comment type="catalytic activity">
    <reaction evidence="12 13 14">
        <text>tRNA(Lys) + L-lysine + ATP = L-lysyl-tRNA(Lys) + AMP + diphosphate</text>
        <dbReference type="Rhea" id="RHEA:20792"/>
        <dbReference type="Rhea" id="RHEA-COMP:9696"/>
        <dbReference type="Rhea" id="RHEA-COMP:9697"/>
        <dbReference type="ChEBI" id="CHEBI:30616"/>
        <dbReference type="ChEBI" id="CHEBI:32551"/>
        <dbReference type="ChEBI" id="CHEBI:33019"/>
        <dbReference type="ChEBI" id="CHEBI:78442"/>
        <dbReference type="ChEBI" id="CHEBI:78529"/>
        <dbReference type="ChEBI" id="CHEBI:456215"/>
        <dbReference type="EC" id="6.1.1.6"/>
    </reaction>
</comment>
<dbReference type="GO" id="GO:0005829">
    <property type="term" value="C:cytosol"/>
    <property type="evidence" value="ECO:0007669"/>
    <property type="project" value="TreeGrafter"/>
</dbReference>
<name>A0A1H0FPG8_9FIRM</name>
<dbReference type="SUPFAM" id="SSF55681">
    <property type="entry name" value="Class II aaRS and biotin synthetases"/>
    <property type="match status" value="1"/>
</dbReference>
<dbReference type="InterPro" id="IPR044136">
    <property type="entry name" value="Lys-tRNA-ligase_II_N"/>
</dbReference>
<dbReference type="GO" id="GO:0004824">
    <property type="term" value="F:lysine-tRNA ligase activity"/>
    <property type="evidence" value="ECO:0007669"/>
    <property type="project" value="UniProtKB-UniRule"/>
</dbReference>
<dbReference type="EC" id="6.1.1.6" evidence="13"/>
<sequence length="500" mass="57614">MSEIITPEQESEEQSLSEVLQIRRDKLTELKQNNKNPFEITIFKRTAYAAQITECFEEFEGKEVSLAGRIMAWRDMGKANFIDVRDASGKMQVYVKIDDIGEENYNDFKKWDIGDIVGVTGMVFKTRRGEVSVHSHSLTLLSKSLMPLPEKWHGLKDTELRYRQRYVDLIVNPEVKDTFVKRSLIIKEIRAFLDSLGYLEVETPVLHNIAGGAAARPFITHHNTLDMDLYMRIALELHLKRLIVGGFDKVYEIGRVFRNEGISVRHNPEFTLLELYEAYTDFHGMMDIAENLIRDVAKKVLGTAQITYNGIEIDLDKPFERLTMADAVKKYAGVDFNEVHSTEEARALADKHNIKYEQRHLKGDILNLFFEAYCEEKLIQPTFITEHPVEISPLAKRKPSDPDYTERFELFIIGREYANAFSELNDPIDQRERFERQAQLKAMGDDEACDIDEDFLSALEYGMPPTGGMGIGIDRLIMLLTDSYSIRDVLLFPTMRPRES</sequence>
<evidence type="ECO:0000256" key="8">
    <source>
        <dbReference type="ARBA" id="ARBA00022840"/>
    </source>
</evidence>
<dbReference type="NCBIfam" id="TIGR00499">
    <property type="entry name" value="lysS_bact"/>
    <property type="match status" value="1"/>
</dbReference>
<feature type="binding site" evidence="13">
    <location>
        <position position="409"/>
    </location>
    <ligand>
        <name>Mg(2+)</name>
        <dbReference type="ChEBI" id="CHEBI:18420"/>
        <label>1</label>
    </ligand>
</feature>
<dbReference type="Gene3D" id="2.40.50.140">
    <property type="entry name" value="Nucleic acid-binding proteins"/>
    <property type="match status" value="1"/>
</dbReference>
<keyword evidence="5 13" id="KW-0436">Ligase</keyword>
<dbReference type="HAMAP" id="MF_00252">
    <property type="entry name" value="Lys_tRNA_synth_class2"/>
    <property type="match status" value="1"/>
</dbReference>
<gene>
    <name evidence="13" type="primary">lysS</name>
    <name evidence="16" type="ORF">SAMN05192585_1429</name>
</gene>
<dbReference type="PIRSF" id="PIRSF039101">
    <property type="entry name" value="LysRS2"/>
    <property type="match status" value="1"/>
</dbReference>
<dbReference type="InterPro" id="IPR006195">
    <property type="entry name" value="aa-tRNA-synth_II"/>
</dbReference>
<keyword evidence="17" id="KW-1185">Reference proteome</keyword>
<evidence type="ECO:0000256" key="14">
    <source>
        <dbReference type="RuleBase" id="RU000336"/>
    </source>
</evidence>
<reference evidence="16 17" key="1">
    <citation type="submission" date="2016-10" db="EMBL/GenBank/DDBJ databases">
        <authorList>
            <person name="de Groot N.N."/>
        </authorList>
    </citation>
    <scope>NUCLEOTIDE SEQUENCE [LARGE SCALE GENOMIC DNA]</scope>
    <source>
        <strain evidence="16 17">CGMCC 1.5012</strain>
    </source>
</reference>
<dbReference type="OrthoDB" id="9801152at2"/>
<evidence type="ECO:0000256" key="5">
    <source>
        <dbReference type="ARBA" id="ARBA00022598"/>
    </source>
</evidence>
<dbReference type="InterPro" id="IPR034762">
    <property type="entry name" value="Lys-tRNA-ligase_II_bac/euk"/>
</dbReference>
<keyword evidence="9 13" id="KW-0460">Magnesium</keyword>
<keyword evidence="10 13" id="KW-0648">Protein biosynthesis</keyword>
<dbReference type="GO" id="GO:0016740">
    <property type="term" value="F:transferase activity"/>
    <property type="evidence" value="ECO:0007669"/>
    <property type="project" value="UniProtKB-ARBA"/>
</dbReference>
<evidence type="ECO:0000256" key="6">
    <source>
        <dbReference type="ARBA" id="ARBA00022723"/>
    </source>
</evidence>
<evidence type="ECO:0000259" key="15">
    <source>
        <dbReference type="PROSITE" id="PS50862"/>
    </source>
</evidence>
<dbReference type="InterPro" id="IPR018149">
    <property type="entry name" value="Lys-tRNA-synth_II_C"/>
</dbReference>
<dbReference type="PROSITE" id="PS50862">
    <property type="entry name" value="AA_TRNA_LIGASE_II"/>
    <property type="match status" value="1"/>
</dbReference>
<accession>A0A1H0FPG8</accession>
<dbReference type="GO" id="GO:0140096">
    <property type="term" value="F:catalytic activity, acting on a protein"/>
    <property type="evidence" value="ECO:0007669"/>
    <property type="project" value="UniProtKB-ARBA"/>
</dbReference>
<dbReference type="PANTHER" id="PTHR42918">
    <property type="entry name" value="LYSYL-TRNA SYNTHETASE"/>
    <property type="match status" value="1"/>
</dbReference>
<evidence type="ECO:0000256" key="7">
    <source>
        <dbReference type="ARBA" id="ARBA00022741"/>
    </source>
</evidence>
<protein>
    <recommendedName>
        <fullName evidence="13">Lysine--tRNA ligase</fullName>
        <ecNumber evidence="13">6.1.1.6</ecNumber>
    </recommendedName>
    <alternativeName>
        <fullName evidence="13">Lysyl-tRNA synthetase</fullName>
        <shortName evidence="13">LysRS</shortName>
    </alternativeName>
</protein>
<evidence type="ECO:0000256" key="13">
    <source>
        <dbReference type="HAMAP-Rule" id="MF_00252"/>
    </source>
</evidence>
<dbReference type="InterPro" id="IPR012340">
    <property type="entry name" value="NA-bd_OB-fold"/>
</dbReference>
<dbReference type="FunFam" id="3.30.930.10:FF:000001">
    <property type="entry name" value="Lysine--tRNA ligase"/>
    <property type="match status" value="1"/>
</dbReference>
<dbReference type="Pfam" id="PF01336">
    <property type="entry name" value="tRNA_anti-codon"/>
    <property type="match status" value="1"/>
</dbReference>
<dbReference type="InterPro" id="IPR002313">
    <property type="entry name" value="Lys-tRNA-ligase_II"/>
</dbReference>
<evidence type="ECO:0000256" key="1">
    <source>
        <dbReference type="ARBA" id="ARBA00004496"/>
    </source>
</evidence>
<keyword evidence="7 13" id="KW-0547">Nucleotide-binding</keyword>
<feature type="binding site" evidence="13">
    <location>
        <position position="416"/>
    </location>
    <ligand>
        <name>Mg(2+)</name>
        <dbReference type="ChEBI" id="CHEBI:18420"/>
        <label>2</label>
    </ligand>
</feature>
<dbReference type="GO" id="GO:0000287">
    <property type="term" value="F:magnesium ion binding"/>
    <property type="evidence" value="ECO:0007669"/>
    <property type="project" value="UniProtKB-UniRule"/>
</dbReference>
<dbReference type="EMBL" id="FNID01000042">
    <property type="protein sequence ID" value="SDN96563.1"/>
    <property type="molecule type" value="Genomic_DNA"/>
</dbReference>
<dbReference type="InterPro" id="IPR045864">
    <property type="entry name" value="aa-tRNA-synth_II/BPL/LPL"/>
</dbReference>
<comment type="cofactor">
    <cofactor evidence="13 14">
        <name>Mg(2+)</name>
        <dbReference type="ChEBI" id="CHEBI:18420"/>
    </cofactor>
    <text evidence="13 14">Binds 3 Mg(2+) ions per subunit.</text>
</comment>
<evidence type="ECO:0000256" key="11">
    <source>
        <dbReference type="ARBA" id="ARBA00023146"/>
    </source>
</evidence>
<comment type="subcellular location">
    <subcellularLocation>
        <location evidence="1 13">Cytoplasm</location>
    </subcellularLocation>
</comment>
<proteinExistence type="inferred from homology"/>
<evidence type="ECO:0000256" key="12">
    <source>
        <dbReference type="ARBA" id="ARBA00048573"/>
    </source>
</evidence>
<dbReference type="CDD" id="cd00775">
    <property type="entry name" value="LysRS_core"/>
    <property type="match status" value="1"/>
</dbReference>
<dbReference type="GO" id="GO:0005524">
    <property type="term" value="F:ATP binding"/>
    <property type="evidence" value="ECO:0007669"/>
    <property type="project" value="UniProtKB-UniRule"/>
</dbReference>
<dbReference type="RefSeq" id="WP_092642960.1">
    <property type="nucleotide sequence ID" value="NZ_FNID01000042.1"/>
</dbReference>
<dbReference type="PRINTS" id="PR00982">
    <property type="entry name" value="TRNASYNTHLYS"/>
</dbReference>